<accession>A0A4P9YZA6</accession>
<dbReference type="PANTHER" id="PTHR10845:SF192">
    <property type="entry name" value="DOUBLE HIT, ISOFORM B"/>
    <property type="match status" value="1"/>
</dbReference>
<dbReference type="Pfam" id="PF00615">
    <property type="entry name" value="RGS"/>
    <property type="match status" value="1"/>
</dbReference>
<feature type="transmembrane region" description="Helical" evidence="2">
    <location>
        <begin position="254"/>
        <end position="277"/>
    </location>
</feature>
<feature type="region of interest" description="Disordered" evidence="1">
    <location>
        <begin position="431"/>
        <end position="459"/>
    </location>
</feature>
<dbReference type="CDD" id="cd07440">
    <property type="entry name" value="RGS"/>
    <property type="match status" value="1"/>
</dbReference>
<evidence type="ECO:0000259" key="3">
    <source>
        <dbReference type="PROSITE" id="PS50132"/>
    </source>
</evidence>
<dbReference type="EMBL" id="KZ989735">
    <property type="protein sequence ID" value="RKP25477.1"/>
    <property type="molecule type" value="Genomic_DNA"/>
</dbReference>
<keyword evidence="2" id="KW-0812">Transmembrane</keyword>
<feature type="domain" description="RGS" evidence="3">
    <location>
        <begin position="367"/>
        <end position="403"/>
    </location>
</feature>
<protein>
    <recommendedName>
        <fullName evidence="3">RGS domain-containing protein</fullName>
    </recommendedName>
</protein>
<organism evidence="4 5">
    <name type="scientific">Syncephalis pseudoplumigaleata</name>
    <dbReference type="NCBI Taxonomy" id="1712513"/>
    <lineage>
        <taxon>Eukaryota</taxon>
        <taxon>Fungi</taxon>
        <taxon>Fungi incertae sedis</taxon>
        <taxon>Zoopagomycota</taxon>
        <taxon>Zoopagomycotina</taxon>
        <taxon>Zoopagomycetes</taxon>
        <taxon>Zoopagales</taxon>
        <taxon>Piptocephalidaceae</taxon>
        <taxon>Syncephalis</taxon>
    </lineage>
</organism>
<keyword evidence="5" id="KW-1185">Reference proteome</keyword>
<evidence type="ECO:0000313" key="5">
    <source>
        <dbReference type="Proteomes" id="UP000278143"/>
    </source>
</evidence>
<proteinExistence type="predicted"/>
<reference evidence="5" key="1">
    <citation type="journal article" date="2018" name="Nat. Microbiol.">
        <title>Leveraging single-cell genomics to expand the fungal tree of life.</title>
        <authorList>
            <person name="Ahrendt S.R."/>
            <person name="Quandt C.A."/>
            <person name="Ciobanu D."/>
            <person name="Clum A."/>
            <person name="Salamov A."/>
            <person name="Andreopoulos B."/>
            <person name="Cheng J.F."/>
            <person name="Woyke T."/>
            <person name="Pelin A."/>
            <person name="Henrissat B."/>
            <person name="Reynolds N.K."/>
            <person name="Benny G.L."/>
            <person name="Smith M.E."/>
            <person name="James T.Y."/>
            <person name="Grigoriev I.V."/>
        </authorList>
    </citation>
    <scope>NUCLEOTIDE SEQUENCE [LARGE SCALE GENOMIC DNA]</scope>
    <source>
        <strain evidence="5">Benny S71-1</strain>
    </source>
</reference>
<feature type="transmembrane region" description="Helical" evidence="2">
    <location>
        <begin position="289"/>
        <end position="307"/>
    </location>
</feature>
<evidence type="ECO:0000256" key="2">
    <source>
        <dbReference type="SAM" id="Phobius"/>
    </source>
</evidence>
<dbReference type="AlphaFoldDB" id="A0A4P9YZA6"/>
<gene>
    <name evidence="4" type="ORF">SYNPS1DRAFT_28795</name>
</gene>
<evidence type="ECO:0000313" key="4">
    <source>
        <dbReference type="EMBL" id="RKP25477.1"/>
    </source>
</evidence>
<name>A0A4P9YZA6_9FUNG</name>
<feature type="transmembrane region" description="Helical" evidence="2">
    <location>
        <begin position="213"/>
        <end position="234"/>
    </location>
</feature>
<dbReference type="InterPro" id="IPR044926">
    <property type="entry name" value="RGS_subdomain_2"/>
</dbReference>
<feature type="transmembrane region" description="Helical" evidence="2">
    <location>
        <begin position="319"/>
        <end position="338"/>
    </location>
</feature>
<dbReference type="OrthoDB" id="5590390at2759"/>
<feature type="transmembrane region" description="Helical" evidence="2">
    <location>
        <begin position="22"/>
        <end position="45"/>
    </location>
</feature>
<keyword evidence="2" id="KW-0472">Membrane</keyword>
<sequence>MVATSLEQPPSGARSIFDSTHLIVYFAAIPIVLTIMLATTFHFIYRRHHPIIYNRDVPLTLLNVMANLVVSVLHLTKTINYYDYPCFIMLWVPALIYPLYILTIFARLTRLIFMYRLSEARLQAIDLRTLPMKDYNGLNATAAETCGQDRAITVNSWGLPRDDTSQQAAPIRHHVILATSEDSDDRPKMNSFDNIPSHCHWSLAYRRRFTTRALSLAIFALLLAHVVLTLAMQLRYPSEFTWIPPKLGRCGHSAAYLPLWISCGLYIILIAPIIVYHSRGIHDAYGIRWEYYCGIGIALFFFGLYFLSKWLGFDDNDTFPAAMWLVIGTLVGHLWMVARPAWLTERYLRGNKRHRSDSLERIQGIAEFKMLLSDPIWRREFRLFSVRDFSVENILFYEEVMRLPIGRIAEHPPPAHGRREHEALEAIPETSIDDIEPMPMPVAASSLPNSEFTESSSAFSPGLAHARSFSRSSQVSEPQTLEGYAEDEALTSCNNSSGNSNSNSATRNPLARLHRASEPAMDPISVVARYMNEHPAQHQQQSMHDAHGTAHLDRDNISITGTLPDELVHGLWEVYKLFIAPDAEYELNLSHQVREDLLEQFRQNELTADMLHPAVSEILMLMYLNTYPRFVEWMEQQGPRKYGPRRSYTKRWSLTTPMFGHRACAPLNGNANELRSGPALRMAKDNGW</sequence>
<dbReference type="PROSITE" id="PS50132">
    <property type="entry name" value="RGS"/>
    <property type="match status" value="2"/>
</dbReference>
<dbReference type="InterPro" id="IPR016137">
    <property type="entry name" value="RGS"/>
</dbReference>
<feature type="transmembrane region" description="Helical" evidence="2">
    <location>
        <begin position="57"/>
        <end position="76"/>
    </location>
</feature>
<evidence type="ECO:0000256" key="1">
    <source>
        <dbReference type="SAM" id="MobiDB-lite"/>
    </source>
</evidence>
<feature type="compositionally biased region" description="Polar residues" evidence="1">
    <location>
        <begin position="446"/>
        <end position="459"/>
    </location>
</feature>
<dbReference type="Proteomes" id="UP000278143">
    <property type="component" value="Unassembled WGS sequence"/>
</dbReference>
<dbReference type="PANTHER" id="PTHR10845">
    <property type="entry name" value="REGULATOR OF G PROTEIN SIGNALING"/>
    <property type="match status" value="1"/>
</dbReference>
<dbReference type="SMART" id="SM00315">
    <property type="entry name" value="RGS"/>
    <property type="match status" value="1"/>
</dbReference>
<feature type="domain" description="RGS" evidence="3">
    <location>
        <begin position="573"/>
        <end position="632"/>
    </location>
</feature>
<dbReference type="Gene3D" id="1.10.167.10">
    <property type="entry name" value="Regulator of G-protein Signalling 4, domain 2"/>
    <property type="match status" value="1"/>
</dbReference>
<dbReference type="SUPFAM" id="SSF48097">
    <property type="entry name" value="Regulator of G-protein signaling, RGS"/>
    <property type="match status" value="1"/>
</dbReference>
<dbReference type="InterPro" id="IPR036305">
    <property type="entry name" value="RGS_sf"/>
</dbReference>
<keyword evidence="2" id="KW-1133">Transmembrane helix</keyword>
<feature type="transmembrane region" description="Helical" evidence="2">
    <location>
        <begin position="88"/>
        <end position="108"/>
    </location>
</feature>